<name>A0ABD1FMP4_SALDI</name>
<dbReference type="SUPFAM" id="SSF54001">
    <property type="entry name" value="Cysteine proteinases"/>
    <property type="match status" value="1"/>
</dbReference>
<dbReference type="FunFam" id="3.90.70.80:FF:000001">
    <property type="entry name" value="OTU domain-containing protein"/>
    <property type="match status" value="1"/>
</dbReference>
<protein>
    <recommendedName>
        <fullName evidence="3">ubiquitinyl hydrolase 1</fullName>
        <ecNumber evidence="3">3.4.19.12</ecNumber>
    </recommendedName>
</protein>
<comment type="catalytic activity">
    <reaction evidence="1">
        <text>Thiol-dependent hydrolysis of ester, thioester, amide, peptide and isopeptide bonds formed by the C-terminal Gly of ubiquitin (a 76-residue protein attached to proteins as an intracellular targeting signal).</text>
        <dbReference type="EC" id="3.4.19.12"/>
    </reaction>
</comment>
<evidence type="ECO:0000313" key="7">
    <source>
        <dbReference type="EMBL" id="KAL1532164.1"/>
    </source>
</evidence>
<comment type="caution">
    <text evidence="7">The sequence shown here is derived from an EMBL/GenBank/DDBJ whole genome shotgun (WGS) entry which is preliminary data.</text>
</comment>
<dbReference type="PROSITE" id="PS50802">
    <property type="entry name" value="OTU"/>
    <property type="match status" value="1"/>
</dbReference>
<dbReference type="EC" id="3.4.19.12" evidence="3"/>
<dbReference type="Gene3D" id="3.90.70.80">
    <property type="match status" value="1"/>
</dbReference>
<comment type="similarity">
    <text evidence="2">Belongs to the peptidase C85 family.</text>
</comment>
<dbReference type="InterPro" id="IPR003323">
    <property type="entry name" value="OTU_dom"/>
</dbReference>
<keyword evidence="5" id="KW-0378">Hydrolase</keyword>
<dbReference type="GO" id="GO:0004843">
    <property type="term" value="F:cysteine-type deubiquitinase activity"/>
    <property type="evidence" value="ECO:0007669"/>
    <property type="project" value="UniProtKB-EC"/>
</dbReference>
<evidence type="ECO:0000256" key="5">
    <source>
        <dbReference type="ARBA" id="ARBA00022801"/>
    </source>
</evidence>
<keyword evidence="4" id="KW-0833">Ubl conjugation pathway</keyword>
<reference evidence="7 8" key="1">
    <citation type="submission" date="2024-06" db="EMBL/GenBank/DDBJ databases">
        <title>A chromosome level genome sequence of Diviner's sage (Salvia divinorum).</title>
        <authorList>
            <person name="Ford S.A."/>
            <person name="Ro D.-K."/>
            <person name="Ness R.W."/>
            <person name="Phillips M.A."/>
        </authorList>
    </citation>
    <scope>NUCLEOTIDE SEQUENCE [LARGE SCALE GENOMIC DNA]</scope>
    <source>
        <strain evidence="7">SAF-2024a</strain>
        <tissue evidence="7">Leaf</tissue>
    </source>
</reference>
<evidence type="ECO:0000256" key="4">
    <source>
        <dbReference type="ARBA" id="ARBA00022786"/>
    </source>
</evidence>
<keyword evidence="8" id="KW-1185">Reference proteome</keyword>
<dbReference type="PANTHER" id="PTHR12419">
    <property type="entry name" value="OTU DOMAIN CONTAINING PROTEIN"/>
    <property type="match status" value="1"/>
</dbReference>
<dbReference type="CDD" id="cd22751">
    <property type="entry name" value="OTU_plant_OTU9-like"/>
    <property type="match status" value="1"/>
</dbReference>
<sequence length="211" mass="23693">MTMARRPSYAAILANGASAYDAEIPTNGASAYDAKIPTNGPSAYESHVPKIGGQIPSADDVLSDHERLLNRLELYELVERKIMGDGNCQFRSLSDQIYGTSDHHGVVRAEIVHQLKSQPESYANFVPMAYGDYLKKMSRNGEWGDHVTLQAAADCYGIKIFVITSYKDTCYIEILPRDEKSDRTILLSFQAEVHYNSIYPYENVKKSKKSW</sequence>
<dbReference type="EMBL" id="JBEAFC010000014">
    <property type="protein sequence ID" value="KAL1532164.1"/>
    <property type="molecule type" value="Genomic_DNA"/>
</dbReference>
<dbReference type="AlphaFoldDB" id="A0ABD1FMP4"/>
<dbReference type="InterPro" id="IPR050704">
    <property type="entry name" value="Peptidase_C85-like"/>
</dbReference>
<accession>A0ABD1FMP4</accession>
<evidence type="ECO:0000313" key="8">
    <source>
        <dbReference type="Proteomes" id="UP001567538"/>
    </source>
</evidence>
<dbReference type="PANTHER" id="PTHR12419:SF90">
    <property type="entry name" value="OS02G0819500 PROTEIN"/>
    <property type="match status" value="1"/>
</dbReference>
<feature type="domain" description="OTU" evidence="6">
    <location>
        <begin position="77"/>
        <end position="201"/>
    </location>
</feature>
<evidence type="ECO:0000256" key="2">
    <source>
        <dbReference type="ARBA" id="ARBA00010407"/>
    </source>
</evidence>
<dbReference type="Proteomes" id="UP001567538">
    <property type="component" value="Unassembled WGS sequence"/>
</dbReference>
<evidence type="ECO:0000256" key="3">
    <source>
        <dbReference type="ARBA" id="ARBA00012759"/>
    </source>
</evidence>
<proteinExistence type="inferred from homology"/>
<dbReference type="Pfam" id="PF02338">
    <property type="entry name" value="OTU"/>
    <property type="match status" value="1"/>
</dbReference>
<dbReference type="InterPro" id="IPR038765">
    <property type="entry name" value="Papain-like_cys_pep_sf"/>
</dbReference>
<gene>
    <name evidence="7" type="primary">OTU9</name>
    <name evidence="7" type="ORF">AAHA92_32210</name>
</gene>
<evidence type="ECO:0000256" key="1">
    <source>
        <dbReference type="ARBA" id="ARBA00000707"/>
    </source>
</evidence>
<evidence type="ECO:0000259" key="6">
    <source>
        <dbReference type="PROSITE" id="PS50802"/>
    </source>
</evidence>
<organism evidence="7 8">
    <name type="scientific">Salvia divinorum</name>
    <name type="common">Maria pastora</name>
    <name type="synonym">Diviner's sage</name>
    <dbReference type="NCBI Taxonomy" id="28513"/>
    <lineage>
        <taxon>Eukaryota</taxon>
        <taxon>Viridiplantae</taxon>
        <taxon>Streptophyta</taxon>
        <taxon>Embryophyta</taxon>
        <taxon>Tracheophyta</taxon>
        <taxon>Spermatophyta</taxon>
        <taxon>Magnoliopsida</taxon>
        <taxon>eudicotyledons</taxon>
        <taxon>Gunneridae</taxon>
        <taxon>Pentapetalae</taxon>
        <taxon>asterids</taxon>
        <taxon>lamiids</taxon>
        <taxon>Lamiales</taxon>
        <taxon>Lamiaceae</taxon>
        <taxon>Nepetoideae</taxon>
        <taxon>Mentheae</taxon>
        <taxon>Salviinae</taxon>
        <taxon>Salvia</taxon>
        <taxon>Salvia subgen. Calosphace</taxon>
    </lineage>
</organism>